<comment type="caution">
    <text evidence="2">The sequence shown here is derived from an EMBL/GenBank/DDBJ whole genome shotgun (WGS) entry which is preliminary data.</text>
</comment>
<keyword evidence="3" id="KW-1185">Reference proteome</keyword>
<evidence type="ECO:0000259" key="1">
    <source>
        <dbReference type="Pfam" id="PF01575"/>
    </source>
</evidence>
<name>A0AB94IP42_9BACI</name>
<evidence type="ECO:0000313" key="3">
    <source>
        <dbReference type="Proteomes" id="UP000018877"/>
    </source>
</evidence>
<reference evidence="2 3" key="1">
    <citation type="journal article" date="2014" name="Environ. Microbiol.">
        <title>The nitrate-ammonifying and nosZ-carrying bacterium Bacillus vireti is a potent source and sink for nitric and nitrous oxide under high nitrate conditions.</title>
        <authorList>
            <person name="Mania D."/>
            <person name="Heylen K."/>
            <person name="van Spanning R.J."/>
            <person name="Frostegard A."/>
        </authorList>
    </citation>
    <scope>NUCLEOTIDE SEQUENCE [LARGE SCALE GENOMIC DNA]</scope>
    <source>
        <strain evidence="2 3">LMG 21834</strain>
    </source>
</reference>
<dbReference type="EMBL" id="ALAN01000060">
    <property type="protein sequence ID" value="ETI68824.1"/>
    <property type="molecule type" value="Genomic_DNA"/>
</dbReference>
<sequence>MKFDEIPVGKIFETSSYKVSKEEIVTFATQFDPQYMHIDEEKAKQSRFKGIIASGLHTLSISFKLWAESEVFGDDVIAGTAMNNLKFTKPVYPGDTLHVVVEIIKKEERKRTGEITWLLSSYNQNGTQVFSAEMSALISK</sequence>
<dbReference type="RefSeq" id="WP_024028310.1">
    <property type="nucleotide sequence ID" value="NZ_ALAN01000060.1"/>
</dbReference>
<dbReference type="Proteomes" id="UP000018877">
    <property type="component" value="Unassembled WGS sequence"/>
</dbReference>
<dbReference type="CDD" id="cd03454">
    <property type="entry name" value="YdeM"/>
    <property type="match status" value="1"/>
</dbReference>
<dbReference type="AlphaFoldDB" id="A0AB94IP42"/>
<dbReference type="InterPro" id="IPR029069">
    <property type="entry name" value="HotDog_dom_sf"/>
</dbReference>
<evidence type="ECO:0000313" key="2">
    <source>
        <dbReference type="EMBL" id="ETI68824.1"/>
    </source>
</evidence>
<dbReference type="Gene3D" id="3.10.129.10">
    <property type="entry name" value="Hotdog Thioesterase"/>
    <property type="match status" value="1"/>
</dbReference>
<protein>
    <submittedName>
        <fullName evidence="2">Dehydratase</fullName>
    </submittedName>
</protein>
<proteinExistence type="predicted"/>
<dbReference type="InterPro" id="IPR052342">
    <property type="entry name" value="MCH/BMMD"/>
</dbReference>
<dbReference type="InterPro" id="IPR002539">
    <property type="entry name" value="MaoC-like_dom"/>
</dbReference>
<organism evidence="2 3">
    <name type="scientific">Neobacillus vireti LMG 21834</name>
    <dbReference type="NCBI Taxonomy" id="1131730"/>
    <lineage>
        <taxon>Bacteria</taxon>
        <taxon>Bacillati</taxon>
        <taxon>Bacillota</taxon>
        <taxon>Bacilli</taxon>
        <taxon>Bacillales</taxon>
        <taxon>Bacillaceae</taxon>
        <taxon>Neobacillus</taxon>
    </lineage>
</organism>
<accession>A0AB94IP42</accession>
<dbReference type="Pfam" id="PF01575">
    <property type="entry name" value="MaoC_dehydratas"/>
    <property type="match status" value="1"/>
</dbReference>
<gene>
    <name evidence="2" type="ORF">BAVI_10612</name>
</gene>
<feature type="domain" description="MaoC-like" evidence="1">
    <location>
        <begin position="9"/>
        <end position="114"/>
    </location>
</feature>
<dbReference type="PANTHER" id="PTHR43664:SF1">
    <property type="entry name" value="BETA-METHYLMALYL-COA DEHYDRATASE"/>
    <property type="match status" value="1"/>
</dbReference>
<dbReference type="PANTHER" id="PTHR43664">
    <property type="entry name" value="MONOAMINE OXIDASE-RELATED"/>
    <property type="match status" value="1"/>
</dbReference>
<dbReference type="SUPFAM" id="SSF54637">
    <property type="entry name" value="Thioesterase/thiol ester dehydrase-isomerase"/>
    <property type="match status" value="1"/>
</dbReference>